<dbReference type="EMBL" id="PDPS01000027">
    <property type="protein sequence ID" value="PID57390.1"/>
    <property type="molecule type" value="Genomic_DNA"/>
</dbReference>
<sequence>MADLSLEDKAKGKRIITQFFRTMPGVQKTLTTIFERDGYEGIHRLQRILYPDNSTKVDSIDSLRKTLSMILQHIYGMPVEDKEGYFLDISKCKTASQVLRKEKETLVNHFYAELPKVKEALLHEMLEDVNFSFMSFLCRKMIGEEEHVSDMRSFKNQIRVLQETIFEHVRAGNSEDTFVSQLSEFKSEFKKQQGQPSSAAEEGMEGSSEKQRVIQDVLNEKKYHGLRDFLIRTTRNDTNFSVFQQYLDNVMPPDARHISKDMNSFSEGVKKLKQFRDELEQELA</sequence>
<dbReference type="Proteomes" id="UP000229740">
    <property type="component" value="Unassembled WGS sequence"/>
</dbReference>
<reference evidence="2 3" key="1">
    <citation type="submission" date="2017-10" db="EMBL/GenBank/DDBJ databases">
        <title>Novel microbial diversity and functional potential in the marine mammal oral microbiome.</title>
        <authorList>
            <person name="Dudek N.K."/>
            <person name="Sun C.L."/>
            <person name="Burstein D."/>
            <person name="Kantor R.S."/>
            <person name="Aliaga Goltsman D.S."/>
            <person name="Bik E.M."/>
            <person name="Thomas B.C."/>
            <person name="Banfield J.F."/>
            <person name="Relman D.A."/>
        </authorList>
    </citation>
    <scope>NUCLEOTIDE SEQUENCE [LARGE SCALE GENOMIC DNA]</scope>
    <source>
        <strain evidence="2">DOLZORAL124_49_17</strain>
    </source>
</reference>
<evidence type="ECO:0000256" key="1">
    <source>
        <dbReference type="SAM" id="MobiDB-lite"/>
    </source>
</evidence>
<feature type="region of interest" description="Disordered" evidence="1">
    <location>
        <begin position="190"/>
        <end position="211"/>
    </location>
</feature>
<evidence type="ECO:0000313" key="2">
    <source>
        <dbReference type="EMBL" id="PID57390.1"/>
    </source>
</evidence>
<gene>
    <name evidence="2" type="ORF">CSB45_07655</name>
</gene>
<proteinExistence type="predicted"/>
<organism evidence="2 3">
    <name type="scientific">candidate division KSB3 bacterium</name>
    <dbReference type="NCBI Taxonomy" id="2044937"/>
    <lineage>
        <taxon>Bacteria</taxon>
        <taxon>candidate division KSB3</taxon>
    </lineage>
</organism>
<name>A0A2G6E5N6_9BACT</name>
<protein>
    <submittedName>
        <fullName evidence="2">Uncharacterized protein</fullName>
    </submittedName>
</protein>
<evidence type="ECO:0000313" key="3">
    <source>
        <dbReference type="Proteomes" id="UP000229740"/>
    </source>
</evidence>
<dbReference type="AlphaFoldDB" id="A0A2G6E5N6"/>
<comment type="caution">
    <text evidence="2">The sequence shown here is derived from an EMBL/GenBank/DDBJ whole genome shotgun (WGS) entry which is preliminary data.</text>
</comment>
<accession>A0A2G6E5N6</accession>